<dbReference type="Ensembl" id="ENSSFOT00015008601.2">
    <property type="protein sequence ID" value="ENSSFOP00015008481.2"/>
    <property type="gene ID" value="ENSSFOG00015005539.2"/>
</dbReference>
<keyword evidence="4" id="KW-0813">Transport</keyword>
<reference evidence="20 21" key="1">
    <citation type="submission" date="2019-04" db="EMBL/GenBank/DDBJ databases">
        <authorList>
            <consortium name="Wellcome Sanger Institute Data Sharing"/>
        </authorList>
    </citation>
    <scope>NUCLEOTIDE SEQUENCE [LARGE SCALE GENOMIC DNA]</scope>
</reference>
<keyword evidence="12" id="KW-0445">Lipid transport</keyword>
<proteinExistence type="predicted"/>
<accession>A0A8C9V076</accession>
<comment type="subcellular location">
    <subcellularLocation>
        <location evidence="2">Cytoplasm</location>
    </subcellularLocation>
    <subcellularLocation>
        <location evidence="3">Lipid droplet</location>
    </subcellularLocation>
    <subcellularLocation>
        <location evidence="1">Midbody</location>
    </subcellularLocation>
</comment>
<dbReference type="GO" id="GO:0016042">
    <property type="term" value="P:lipid catabolic process"/>
    <property type="evidence" value="ECO:0007669"/>
    <property type="project" value="UniProtKB-KW"/>
</dbReference>
<feature type="region of interest" description="Disordered" evidence="18">
    <location>
        <begin position="561"/>
        <end position="583"/>
    </location>
</feature>
<reference evidence="20" key="2">
    <citation type="submission" date="2025-08" db="UniProtKB">
        <authorList>
            <consortium name="Ensembl"/>
        </authorList>
    </citation>
    <scope>IDENTIFICATION</scope>
</reference>
<evidence type="ECO:0000313" key="21">
    <source>
        <dbReference type="Proteomes" id="UP000694397"/>
    </source>
</evidence>
<evidence type="ECO:0000313" key="20">
    <source>
        <dbReference type="Ensembl" id="ENSSFOP00015008481.2"/>
    </source>
</evidence>
<keyword evidence="10" id="KW-0442">Lipid degradation</keyword>
<dbReference type="GO" id="GO:0005811">
    <property type="term" value="C:lipid droplet"/>
    <property type="evidence" value="ECO:0007669"/>
    <property type="project" value="UniProtKB-SubCell"/>
</dbReference>
<dbReference type="Proteomes" id="UP000694397">
    <property type="component" value="Chromosome 4"/>
</dbReference>
<evidence type="ECO:0000256" key="12">
    <source>
        <dbReference type="ARBA" id="ARBA00023055"/>
    </source>
</evidence>
<keyword evidence="13" id="KW-0443">Lipid metabolism</keyword>
<evidence type="ECO:0000256" key="17">
    <source>
        <dbReference type="ARBA" id="ARBA00067916"/>
    </source>
</evidence>
<dbReference type="SMART" id="SM00745">
    <property type="entry name" value="MIT"/>
    <property type="match status" value="1"/>
</dbReference>
<evidence type="ECO:0000256" key="10">
    <source>
        <dbReference type="ARBA" id="ARBA00022963"/>
    </source>
</evidence>
<protein>
    <recommendedName>
        <fullName evidence="17">Spartin</fullName>
    </recommendedName>
</protein>
<evidence type="ECO:0000256" key="8">
    <source>
        <dbReference type="ARBA" id="ARBA00022677"/>
    </source>
</evidence>
<dbReference type="GO" id="GO:0030514">
    <property type="term" value="P:negative regulation of BMP signaling pathway"/>
    <property type="evidence" value="ECO:0007669"/>
    <property type="project" value="TreeGrafter"/>
</dbReference>
<evidence type="ECO:0000256" key="7">
    <source>
        <dbReference type="ARBA" id="ARBA00022553"/>
    </source>
</evidence>
<evidence type="ECO:0000256" key="14">
    <source>
        <dbReference type="ARBA" id="ARBA00023121"/>
    </source>
</evidence>
<dbReference type="GO" id="GO:0061724">
    <property type="term" value="P:lipophagy"/>
    <property type="evidence" value="ECO:0007669"/>
    <property type="project" value="UniProtKB-ARBA"/>
</dbReference>
<evidence type="ECO:0000256" key="4">
    <source>
        <dbReference type="ARBA" id="ARBA00022448"/>
    </source>
</evidence>
<feature type="compositionally biased region" description="Basic and acidic residues" evidence="18">
    <location>
        <begin position="573"/>
        <end position="583"/>
    </location>
</feature>
<dbReference type="PANTHER" id="PTHR21068:SF43">
    <property type="entry name" value="SPARTIN"/>
    <property type="match status" value="1"/>
</dbReference>
<evidence type="ECO:0000256" key="9">
    <source>
        <dbReference type="ARBA" id="ARBA00022843"/>
    </source>
</evidence>
<feature type="region of interest" description="Disordered" evidence="18">
    <location>
        <begin position="336"/>
        <end position="357"/>
    </location>
</feature>
<keyword evidence="6" id="KW-1017">Isopeptide bond</keyword>
<evidence type="ECO:0000256" key="2">
    <source>
        <dbReference type="ARBA" id="ARBA00004496"/>
    </source>
</evidence>
<keyword evidence="7" id="KW-0597">Phosphoprotein</keyword>
<feature type="region of interest" description="Disordered" evidence="18">
    <location>
        <begin position="111"/>
        <end position="132"/>
    </location>
</feature>
<dbReference type="GO" id="GO:0051301">
    <property type="term" value="P:cell division"/>
    <property type="evidence" value="ECO:0007669"/>
    <property type="project" value="TreeGrafter"/>
</dbReference>
<evidence type="ECO:0000256" key="11">
    <source>
        <dbReference type="ARBA" id="ARBA00022990"/>
    </source>
</evidence>
<evidence type="ECO:0000256" key="13">
    <source>
        <dbReference type="ARBA" id="ARBA00023098"/>
    </source>
</evidence>
<dbReference type="GO" id="GO:0008289">
    <property type="term" value="F:lipid binding"/>
    <property type="evidence" value="ECO:0007669"/>
    <property type="project" value="UniProtKB-KW"/>
</dbReference>
<dbReference type="InterPro" id="IPR007330">
    <property type="entry name" value="MIT_dom"/>
</dbReference>
<keyword evidence="14" id="KW-0446">Lipid-binding</keyword>
<dbReference type="OrthoDB" id="20821at2759"/>
<dbReference type="FunFam" id="1.20.58.80:FF:000009">
    <property type="entry name" value="spartin isoform X1"/>
    <property type="match status" value="1"/>
</dbReference>
<evidence type="ECO:0000256" key="18">
    <source>
        <dbReference type="SAM" id="MobiDB-lite"/>
    </source>
</evidence>
<keyword evidence="8" id="KW-0551">Lipid droplet</keyword>
<feature type="domain" description="MIT" evidence="19">
    <location>
        <begin position="16"/>
        <end position="94"/>
    </location>
</feature>
<comment type="subunit">
    <text evidence="16">Interacts with ITCH and WWP1. Interacts (via MIT domain) with IST1; leading to the recruitment of SPART to midbodies. Interacts with MAP1LC3A and MAP1LC3C.</text>
</comment>
<evidence type="ECO:0000256" key="6">
    <source>
        <dbReference type="ARBA" id="ARBA00022499"/>
    </source>
</evidence>
<keyword evidence="11" id="KW-0007">Acetylation</keyword>
<keyword evidence="21" id="KW-1185">Reference proteome</keyword>
<reference evidence="20" key="3">
    <citation type="submission" date="2025-09" db="UniProtKB">
        <authorList>
            <consortium name="Ensembl"/>
        </authorList>
    </citation>
    <scope>IDENTIFICATION</scope>
</reference>
<organism evidence="20 21">
    <name type="scientific">Scleropages formosus</name>
    <name type="common">Asian bonytongue</name>
    <name type="synonym">Osteoglossum formosum</name>
    <dbReference type="NCBI Taxonomy" id="113540"/>
    <lineage>
        <taxon>Eukaryota</taxon>
        <taxon>Metazoa</taxon>
        <taxon>Chordata</taxon>
        <taxon>Craniata</taxon>
        <taxon>Vertebrata</taxon>
        <taxon>Euteleostomi</taxon>
        <taxon>Actinopterygii</taxon>
        <taxon>Neopterygii</taxon>
        <taxon>Teleostei</taxon>
        <taxon>Osteoglossocephala</taxon>
        <taxon>Osteoglossomorpha</taxon>
        <taxon>Osteoglossiformes</taxon>
        <taxon>Osteoglossidae</taxon>
        <taxon>Scleropages</taxon>
    </lineage>
</organism>
<dbReference type="AlphaFoldDB" id="A0A8C9V076"/>
<sequence length="583" mass="62691">MEDLRKQADPAGVQVIRNNYKKAFKFLYEGQMQDCAGHQACALELYQRARQHLLHGIGVPTTGKECSGSAWDSARQMQHKMREALSNISGRLATLDSVSVGFIPATTTLQNPSLKPPLKKSPTMGKLPMPSRGLVSKQSVDISSPMQPGVPGELPPAYTPQATDGHSTISYGTQAGECSLVENGCFKLDSCPEDLRRSGQELLFIPRGAQIFFVAPNGQVSTPSYPGYLRIVKLTNKLSDRTPNCTPAFLQVCNWVFSLSPDTPVLLCNSGVFVFPDTRVTTPGSYVGVMLSSELPLSDRKMFEDQLLKLTDLRMQAPDDMLDTLNLSEKVPLESTDQVKGKTATMAPEQVQEEKPVPEWSEKFARGFLTGASRLSRGLVKGGEYTGNAIHKGGAKLREHITPEDKPAEVNPNVTKGLQFTQQATGGAVKAGNFLVDGACTVATGVGRQLGPHVKKQGSKLVPESVKKGKDENSNVSGAMHVASSSVQGLATVWSGLEVASKCIGKSMASETISTVKHKYGEEAAQATKTAVHSTVNVGIAAVTFSQLALNVFVKMVRKQAPPPLENPSIQEKNGERGKTKEG</sequence>
<dbReference type="GO" id="GO:0005737">
    <property type="term" value="C:cytoplasm"/>
    <property type="evidence" value="ECO:0007669"/>
    <property type="project" value="UniProtKB-SubCell"/>
</dbReference>
<gene>
    <name evidence="20" type="primary">SPART</name>
    <name evidence="20" type="synonym">sparta</name>
</gene>
<dbReference type="Pfam" id="PF06911">
    <property type="entry name" value="Senescence"/>
    <property type="match status" value="1"/>
</dbReference>
<dbReference type="GO" id="GO:0006869">
    <property type="term" value="P:lipid transport"/>
    <property type="evidence" value="ECO:0007669"/>
    <property type="project" value="UniProtKB-KW"/>
</dbReference>
<evidence type="ECO:0000259" key="19">
    <source>
        <dbReference type="SMART" id="SM00745"/>
    </source>
</evidence>
<dbReference type="GeneTree" id="ENSGT00390000012235"/>
<dbReference type="GO" id="GO:0030496">
    <property type="term" value="C:midbody"/>
    <property type="evidence" value="ECO:0007669"/>
    <property type="project" value="UniProtKB-SubCell"/>
</dbReference>
<name>A0A8C9V076_SCLFO</name>
<dbReference type="Gene3D" id="1.20.58.80">
    <property type="entry name" value="Phosphotransferase system, lactose/cellobiose-type IIA subunit"/>
    <property type="match status" value="1"/>
</dbReference>
<keyword evidence="9" id="KW-0832">Ubl conjugation</keyword>
<dbReference type="PANTHER" id="PTHR21068">
    <property type="entry name" value="SPARTIN"/>
    <property type="match status" value="1"/>
</dbReference>
<evidence type="ECO:0000256" key="16">
    <source>
        <dbReference type="ARBA" id="ARBA00064034"/>
    </source>
</evidence>
<evidence type="ECO:0000256" key="15">
    <source>
        <dbReference type="ARBA" id="ARBA00054810"/>
    </source>
</evidence>
<evidence type="ECO:0000256" key="3">
    <source>
        <dbReference type="ARBA" id="ARBA00004502"/>
    </source>
</evidence>
<dbReference type="InterPro" id="IPR009686">
    <property type="entry name" value="Senescence/spartin_C"/>
</dbReference>
<dbReference type="InterPro" id="IPR045036">
    <property type="entry name" value="Spartin-like"/>
</dbReference>
<keyword evidence="5" id="KW-0963">Cytoplasm</keyword>
<evidence type="ECO:0000256" key="5">
    <source>
        <dbReference type="ARBA" id="ARBA00022490"/>
    </source>
</evidence>
<dbReference type="GO" id="GO:0005886">
    <property type="term" value="C:plasma membrane"/>
    <property type="evidence" value="ECO:0007669"/>
    <property type="project" value="TreeGrafter"/>
</dbReference>
<comment type="function">
    <text evidence="15">Lipophagy receptor that plays an important role in lipid droplet (LD) turnover in motor neurons. Localizes to LDs and interacts with components of the autophagy machinery, such as MAP1LC3A/C proteins to deliver LDs to autophagosomes for degradation via lipophagy. Lipid transfer protein required for lipid droplet degradation, including by lipophagy. Can bind and transfer all lipid species found in lipid droplets, from phospholipids to triglycerides and sterol esters but the direction of lipid transfer by spartin and its cargos are unknown. May be implicated in endosomal trafficking, or microtubule dynamics, or both. Participates in cytokinesis.</text>
</comment>
<evidence type="ECO:0000256" key="1">
    <source>
        <dbReference type="ARBA" id="ARBA00004214"/>
    </source>
</evidence>